<dbReference type="EMBL" id="QFVT01000002">
    <property type="protein sequence ID" value="PYC48851.1"/>
    <property type="molecule type" value="Genomic_DNA"/>
</dbReference>
<reference evidence="2 3" key="1">
    <citation type="submission" date="2018-05" db="EMBL/GenBank/DDBJ databases">
        <title>Oceanovita maritima gen. nov., sp. nov., a marine bacterium in the family Rhodobacteraceae isolated from surface seawater of Lundu port Xiamen, China.</title>
        <authorList>
            <person name="Hetharua B.H."/>
            <person name="Min D."/>
            <person name="Liao H."/>
            <person name="Tian Y."/>
        </authorList>
    </citation>
    <scope>NUCLEOTIDE SEQUENCE [LARGE SCALE GENOMIC DNA]</scope>
    <source>
        <strain evidence="2 3">FSX-11</strain>
    </source>
</reference>
<gene>
    <name evidence="2" type="ORF">DI396_01805</name>
</gene>
<keyword evidence="1" id="KW-0732">Signal</keyword>
<evidence type="ECO:0000256" key="1">
    <source>
        <dbReference type="SAM" id="SignalP"/>
    </source>
</evidence>
<organism evidence="2 3">
    <name type="scientific">Litorivita pollutaquae</name>
    <dbReference type="NCBI Taxonomy" id="2200892"/>
    <lineage>
        <taxon>Bacteria</taxon>
        <taxon>Pseudomonadati</taxon>
        <taxon>Pseudomonadota</taxon>
        <taxon>Alphaproteobacteria</taxon>
        <taxon>Rhodobacterales</taxon>
        <taxon>Paracoccaceae</taxon>
        <taxon>Litorivita</taxon>
    </lineage>
</organism>
<evidence type="ECO:0000313" key="2">
    <source>
        <dbReference type="EMBL" id="PYC48851.1"/>
    </source>
</evidence>
<comment type="caution">
    <text evidence="2">The sequence shown here is derived from an EMBL/GenBank/DDBJ whole genome shotgun (WGS) entry which is preliminary data.</text>
</comment>
<dbReference type="AlphaFoldDB" id="A0A2V4MQ41"/>
<feature type="chain" id="PRO_5015887807" description="Secreted protein" evidence="1">
    <location>
        <begin position="22"/>
        <end position="65"/>
    </location>
</feature>
<proteinExistence type="predicted"/>
<evidence type="ECO:0000313" key="3">
    <source>
        <dbReference type="Proteomes" id="UP000248012"/>
    </source>
</evidence>
<feature type="signal peptide" evidence="1">
    <location>
        <begin position="1"/>
        <end position="21"/>
    </location>
</feature>
<keyword evidence="3" id="KW-1185">Reference proteome</keyword>
<evidence type="ECO:0008006" key="4">
    <source>
        <dbReference type="Google" id="ProtNLM"/>
    </source>
</evidence>
<protein>
    <recommendedName>
        <fullName evidence="4">Secreted protein</fullName>
    </recommendedName>
</protein>
<accession>A0A2V4MQ41</accession>
<sequence length="65" mass="7000">MLPRAGFAVMLLLSFRSSATAHSVMAIALFEILCTWCDAAPAAVNLDRCAPWLVPRGGGRLPWIS</sequence>
<dbReference type="Proteomes" id="UP000248012">
    <property type="component" value="Unassembled WGS sequence"/>
</dbReference>
<name>A0A2V4MQ41_9RHOB</name>